<dbReference type="InterPro" id="IPR038846">
    <property type="entry name" value="RPC9"/>
</dbReference>
<keyword evidence="5" id="KW-0804">Transcription</keyword>
<comment type="subcellular location">
    <subcellularLocation>
        <location evidence="1">Nucleus</location>
    </subcellularLocation>
</comment>
<evidence type="ECO:0000256" key="7">
    <source>
        <dbReference type="SAM" id="MobiDB-lite"/>
    </source>
</evidence>
<keyword evidence="4" id="KW-0240">DNA-directed RNA polymerase</keyword>
<dbReference type="STRING" id="1884261.A0A5C3QKE5"/>
<evidence type="ECO:0000256" key="1">
    <source>
        <dbReference type="ARBA" id="ARBA00004123"/>
    </source>
</evidence>
<dbReference type="EMBL" id="ML178822">
    <property type="protein sequence ID" value="TFL02383.1"/>
    <property type="molecule type" value="Genomic_DNA"/>
</dbReference>
<organism evidence="9 10">
    <name type="scientific">Pterulicium gracile</name>
    <dbReference type="NCBI Taxonomy" id="1884261"/>
    <lineage>
        <taxon>Eukaryota</taxon>
        <taxon>Fungi</taxon>
        <taxon>Dikarya</taxon>
        <taxon>Basidiomycota</taxon>
        <taxon>Agaricomycotina</taxon>
        <taxon>Agaricomycetes</taxon>
        <taxon>Agaricomycetidae</taxon>
        <taxon>Agaricales</taxon>
        <taxon>Pleurotineae</taxon>
        <taxon>Pterulaceae</taxon>
        <taxon>Pterulicium</taxon>
    </lineage>
</organism>
<feature type="compositionally biased region" description="Acidic residues" evidence="7">
    <location>
        <begin position="175"/>
        <end position="192"/>
    </location>
</feature>
<dbReference type="InterPro" id="IPR038324">
    <property type="entry name" value="Rpb4/RPC9_sf"/>
</dbReference>
<dbReference type="AlphaFoldDB" id="A0A5C3QKE5"/>
<sequence>MEVINARSALLSNYEVLSLLRELEADHLASTKTAFRIKKEEEASGTTPLPGGSREPEILDNLRTVEVEAIEYLAADWQPTSKQTAAGVTKLVKALAPYDLTKGEKLQIVNLAPSETVELYVIVEELEDRFGSDQPVEILEKVKESLSAPDTPAANGTSAVTPRYTAAAPVNGTYEEPDNWDEEDEQMWDDTGEGAGVEGELDVDDD</sequence>
<comment type="similarity">
    <text evidence="2">Belongs to the eukaryotic RPC9 RNA polymerase subunit family.</text>
</comment>
<accession>A0A5C3QKE5</accession>
<dbReference type="OrthoDB" id="1746530at2759"/>
<evidence type="ECO:0000313" key="9">
    <source>
        <dbReference type="EMBL" id="TFL02383.1"/>
    </source>
</evidence>
<feature type="domain" description="RNA polymerase Rpb4/RPC9 core" evidence="8">
    <location>
        <begin position="1"/>
        <end position="149"/>
    </location>
</feature>
<evidence type="ECO:0000256" key="6">
    <source>
        <dbReference type="ARBA" id="ARBA00023242"/>
    </source>
</evidence>
<dbReference type="SMART" id="SM00657">
    <property type="entry name" value="RPOL4c"/>
    <property type="match status" value="1"/>
</dbReference>
<dbReference type="InterPro" id="IPR006590">
    <property type="entry name" value="RNA_pol_Rpb4/RPC9_core"/>
</dbReference>
<evidence type="ECO:0000256" key="2">
    <source>
        <dbReference type="ARBA" id="ARBA00006898"/>
    </source>
</evidence>
<name>A0A5C3QKE5_9AGAR</name>
<dbReference type="SUPFAM" id="SSF47819">
    <property type="entry name" value="HRDC-like"/>
    <property type="match status" value="1"/>
</dbReference>
<evidence type="ECO:0000256" key="3">
    <source>
        <dbReference type="ARBA" id="ARBA00016672"/>
    </source>
</evidence>
<evidence type="ECO:0000259" key="8">
    <source>
        <dbReference type="SMART" id="SM00657"/>
    </source>
</evidence>
<dbReference type="Gene3D" id="1.20.1250.40">
    <property type="match status" value="1"/>
</dbReference>
<dbReference type="PANTHER" id="PTHR15561:SF0">
    <property type="entry name" value="DNA-DIRECTED RNA POLYMERASE III SUBUNIT RPC9"/>
    <property type="match status" value="1"/>
</dbReference>
<dbReference type="GO" id="GO:0000166">
    <property type="term" value="F:nucleotide binding"/>
    <property type="evidence" value="ECO:0007669"/>
    <property type="project" value="InterPro"/>
</dbReference>
<reference evidence="9 10" key="1">
    <citation type="journal article" date="2019" name="Nat. Ecol. Evol.">
        <title>Megaphylogeny resolves global patterns of mushroom evolution.</title>
        <authorList>
            <person name="Varga T."/>
            <person name="Krizsan K."/>
            <person name="Foldi C."/>
            <person name="Dima B."/>
            <person name="Sanchez-Garcia M."/>
            <person name="Sanchez-Ramirez S."/>
            <person name="Szollosi G.J."/>
            <person name="Szarkandi J.G."/>
            <person name="Papp V."/>
            <person name="Albert L."/>
            <person name="Andreopoulos W."/>
            <person name="Angelini C."/>
            <person name="Antonin V."/>
            <person name="Barry K.W."/>
            <person name="Bougher N.L."/>
            <person name="Buchanan P."/>
            <person name="Buyck B."/>
            <person name="Bense V."/>
            <person name="Catcheside P."/>
            <person name="Chovatia M."/>
            <person name="Cooper J."/>
            <person name="Damon W."/>
            <person name="Desjardin D."/>
            <person name="Finy P."/>
            <person name="Geml J."/>
            <person name="Haridas S."/>
            <person name="Hughes K."/>
            <person name="Justo A."/>
            <person name="Karasinski D."/>
            <person name="Kautmanova I."/>
            <person name="Kiss B."/>
            <person name="Kocsube S."/>
            <person name="Kotiranta H."/>
            <person name="LaButti K.M."/>
            <person name="Lechner B.E."/>
            <person name="Liimatainen K."/>
            <person name="Lipzen A."/>
            <person name="Lukacs Z."/>
            <person name="Mihaltcheva S."/>
            <person name="Morgado L.N."/>
            <person name="Niskanen T."/>
            <person name="Noordeloos M.E."/>
            <person name="Ohm R.A."/>
            <person name="Ortiz-Santana B."/>
            <person name="Ovrebo C."/>
            <person name="Racz N."/>
            <person name="Riley R."/>
            <person name="Savchenko A."/>
            <person name="Shiryaev A."/>
            <person name="Soop K."/>
            <person name="Spirin V."/>
            <person name="Szebenyi C."/>
            <person name="Tomsovsky M."/>
            <person name="Tulloss R.E."/>
            <person name="Uehling J."/>
            <person name="Grigoriev I.V."/>
            <person name="Vagvolgyi C."/>
            <person name="Papp T."/>
            <person name="Martin F.M."/>
            <person name="Miettinen O."/>
            <person name="Hibbett D.S."/>
            <person name="Nagy L.G."/>
        </authorList>
    </citation>
    <scope>NUCLEOTIDE SEQUENCE [LARGE SCALE GENOMIC DNA]</scope>
    <source>
        <strain evidence="9 10">CBS 309.79</strain>
    </source>
</reference>
<dbReference type="Pfam" id="PF03874">
    <property type="entry name" value="RNA_pol_Rpb4"/>
    <property type="match status" value="1"/>
</dbReference>
<dbReference type="GO" id="GO:0006384">
    <property type="term" value="P:transcription initiation at RNA polymerase III promoter"/>
    <property type="evidence" value="ECO:0007669"/>
    <property type="project" value="InterPro"/>
</dbReference>
<proteinExistence type="inferred from homology"/>
<evidence type="ECO:0000256" key="4">
    <source>
        <dbReference type="ARBA" id="ARBA00022478"/>
    </source>
</evidence>
<protein>
    <recommendedName>
        <fullName evidence="3">DNA-directed RNA polymerase III subunit RPC9</fullName>
    </recommendedName>
</protein>
<feature type="region of interest" description="Disordered" evidence="7">
    <location>
        <begin position="146"/>
        <end position="206"/>
    </location>
</feature>
<dbReference type="PANTHER" id="PTHR15561">
    <property type="entry name" value="CALCITONIN GENE-RELATED PEPTIDE-RECEPTOR COMPONENT PROTEIN"/>
    <property type="match status" value="1"/>
</dbReference>
<evidence type="ECO:0000313" key="10">
    <source>
        <dbReference type="Proteomes" id="UP000305067"/>
    </source>
</evidence>
<dbReference type="InterPro" id="IPR010997">
    <property type="entry name" value="HRDC-like_sf"/>
</dbReference>
<keyword evidence="6" id="KW-0539">Nucleus</keyword>
<dbReference type="GO" id="GO:0005666">
    <property type="term" value="C:RNA polymerase III complex"/>
    <property type="evidence" value="ECO:0007669"/>
    <property type="project" value="InterPro"/>
</dbReference>
<dbReference type="Proteomes" id="UP000305067">
    <property type="component" value="Unassembled WGS sequence"/>
</dbReference>
<dbReference type="InterPro" id="IPR005574">
    <property type="entry name" value="Rpb4/RPC9"/>
</dbReference>
<keyword evidence="10" id="KW-1185">Reference proteome</keyword>
<gene>
    <name evidence="9" type="ORF">BDV98DRAFT_527985</name>
</gene>
<evidence type="ECO:0000256" key="5">
    <source>
        <dbReference type="ARBA" id="ARBA00023163"/>
    </source>
</evidence>